<organism evidence="1 2">
    <name type="scientific">Bacillus cereus</name>
    <dbReference type="NCBI Taxonomy" id="1396"/>
    <lineage>
        <taxon>Bacteria</taxon>
        <taxon>Bacillati</taxon>
        <taxon>Bacillota</taxon>
        <taxon>Bacilli</taxon>
        <taxon>Bacillales</taxon>
        <taxon>Bacillaceae</taxon>
        <taxon>Bacillus</taxon>
        <taxon>Bacillus cereus group</taxon>
    </lineage>
</organism>
<comment type="caution">
    <text evidence="1">The sequence shown here is derived from an EMBL/GenBank/DDBJ whole genome shotgun (WGS) entry which is preliminary data.</text>
</comment>
<keyword evidence="1" id="KW-0547">Nucleotide-binding</keyword>
<name>A0A2B2LST8_BACCE</name>
<keyword evidence="1" id="KW-0347">Helicase</keyword>
<dbReference type="RefSeq" id="WP_098612309.1">
    <property type="nucleotide sequence ID" value="NZ_NVAP01000019.1"/>
</dbReference>
<dbReference type="Proteomes" id="UP000224386">
    <property type="component" value="Unassembled WGS sequence"/>
</dbReference>
<dbReference type="AlphaFoldDB" id="A0A2B2LST8"/>
<dbReference type="PANTHER" id="PTHR38733:SF1">
    <property type="entry name" value="TYPE IV METHYL-DIRECTED RESTRICTION ENZYME ECOKMCRBC"/>
    <property type="match status" value="1"/>
</dbReference>
<evidence type="ECO:0000313" key="2">
    <source>
        <dbReference type="Proteomes" id="UP000224386"/>
    </source>
</evidence>
<dbReference type="EMBL" id="NVAP01000019">
    <property type="protein sequence ID" value="PFQ47867.1"/>
    <property type="molecule type" value="Genomic_DNA"/>
</dbReference>
<sequence length="409" mass="48322">MNKTIIVREAYDWITESDVTAEQFDELIRYIEEKYPNEQVIDQKYKRLRFINYVGVIQCSDVRYEIIHKIKLTSNDDRKALLRMLSVTGFLPVSFYEEVLNGEDRGELLTAFLATFLTRLLNELRKGTFKTYERHEENLNTLRGKLELSKHIYKNVFQKTKAYCAFDEYTENNSLNQLFKCALLIVKKHTKIHTLKLYLERCLGYLEPVDVVYFTEKELKSITFNRQNERFRQAALFAKLIVERATIYSKGRGASSFSFLFQMNMLFEKYIEVALQEAIGNNKIISQHAEKRLLRNKKSGRRNILLKPDFVIDNMIIMDTKWKSATNNGRSSYVQSDIYQMYAYVTAYKEVERCILLYPKQEIEADHPVWEVIDTEKTIEMCTIRIDEFPETVRELKEIIKGVYVSLDT</sequence>
<reference evidence="1 2" key="1">
    <citation type="submission" date="2017-09" db="EMBL/GenBank/DDBJ databases">
        <title>Large-scale bioinformatics analysis of Bacillus genomes uncovers conserved roles of natural products in bacterial physiology.</title>
        <authorList>
            <consortium name="Agbiome Team Llc"/>
            <person name="Bleich R.M."/>
            <person name="Grubbs K.J."/>
            <person name="Santa Maria K.C."/>
            <person name="Allen S.E."/>
            <person name="Farag S."/>
            <person name="Shank E.A."/>
            <person name="Bowers A."/>
        </authorList>
    </citation>
    <scope>NUCLEOTIDE SEQUENCE [LARGE SCALE GENOMIC DNA]</scope>
    <source>
        <strain evidence="1 2">AFS070861</strain>
    </source>
</reference>
<accession>A0A2B2LST8</accession>
<dbReference type="Pfam" id="PF10117">
    <property type="entry name" value="McrBC"/>
    <property type="match status" value="1"/>
</dbReference>
<protein>
    <submittedName>
        <fullName evidence="1">ATP-dependent helicase</fullName>
    </submittedName>
</protein>
<dbReference type="PANTHER" id="PTHR38733">
    <property type="entry name" value="PROTEIN MCRC"/>
    <property type="match status" value="1"/>
</dbReference>
<keyword evidence="1" id="KW-0378">Hydrolase</keyword>
<keyword evidence="1" id="KW-0067">ATP-binding</keyword>
<evidence type="ECO:0000313" key="1">
    <source>
        <dbReference type="EMBL" id="PFQ47867.1"/>
    </source>
</evidence>
<gene>
    <name evidence="1" type="ORF">COK05_09045</name>
</gene>
<dbReference type="InterPro" id="IPR019292">
    <property type="entry name" value="McrC"/>
</dbReference>
<dbReference type="GO" id="GO:0004386">
    <property type="term" value="F:helicase activity"/>
    <property type="evidence" value="ECO:0007669"/>
    <property type="project" value="UniProtKB-KW"/>
</dbReference>
<proteinExistence type="predicted"/>